<evidence type="ECO:0000313" key="6">
    <source>
        <dbReference type="EMBL" id="KAF2251423.1"/>
    </source>
</evidence>
<evidence type="ECO:0000313" key="7">
    <source>
        <dbReference type="Proteomes" id="UP000800094"/>
    </source>
</evidence>
<evidence type="ECO:0000256" key="2">
    <source>
        <dbReference type="ARBA" id="ARBA00022692"/>
    </source>
</evidence>
<proteinExistence type="predicted"/>
<feature type="transmembrane region" description="Helical" evidence="5">
    <location>
        <begin position="49"/>
        <end position="69"/>
    </location>
</feature>
<keyword evidence="4 5" id="KW-0472">Membrane</keyword>
<dbReference type="GeneID" id="54578199"/>
<dbReference type="PANTHER" id="PTHR31465:SF34">
    <property type="entry name" value="DOMAIN PROTEIN, PUTATIVE (AFU_ORTHOLOGUE AFUA_3G00480)-RELATED"/>
    <property type="match status" value="1"/>
</dbReference>
<reference evidence="6" key="1">
    <citation type="journal article" date="2020" name="Stud. Mycol.">
        <title>101 Dothideomycetes genomes: a test case for predicting lifestyles and emergence of pathogens.</title>
        <authorList>
            <person name="Haridas S."/>
            <person name="Albert R."/>
            <person name="Binder M."/>
            <person name="Bloem J."/>
            <person name="Labutti K."/>
            <person name="Salamov A."/>
            <person name="Andreopoulos B."/>
            <person name="Baker S."/>
            <person name="Barry K."/>
            <person name="Bills G."/>
            <person name="Bluhm B."/>
            <person name="Cannon C."/>
            <person name="Castanera R."/>
            <person name="Culley D."/>
            <person name="Daum C."/>
            <person name="Ezra D."/>
            <person name="Gonzalez J."/>
            <person name="Henrissat B."/>
            <person name="Kuo A."/>
            <person name="Liang C."/>
            <person name="Lipzen A."/>
            <person name="Lutzoni F."/>
            <person name="Magnuson J."/>
            <person name="Mondo S."/>
            <person name="Nolan M."/>
            <person name="Ohm R."/>
            <person name="Pangilinan J."/>
            <person name="Park H.-J."/>
            <person name="Ramirez L."/>
            <person name="Alfaro M."/>
            <person name="Sun H."/>
            <person name="Tritt A."/>
            <person name="Yoshinaga Y."/>
            <person name="Zwiers L.-H."/>
            <person name="Turgeon B."/>
            <person name="Goodwin S."/>
            <person name="Spatafora J."/>
            <person name="Crous P."/>
            <person name="Grigoriev I."/>
        </authorList>
    </citation>
    <scope>NUCLEOTIDE SEQUENCE</scope>
    <source>
        <strain evidence="6">CBS 122368</strain>
    </source>
</reference>
<name>A0A6A6IPJ3_9PLEO</name>
<evidence type="ECO:0000256" key="5">
    <source>
        <dbReference type="SAM" id="Phobius"/>
    </source>
</evidence>
<keyword evidence="7" id="KW-1185">Reference proteome</keyword>
<sequence length="344" mass="38904">MPDGKLVPGSVYFYAPSKAAAIIFTALFFISGVVHLWQCIRYKSFKVTALHPFCCLLFTVGFALRSYGAFDIDNLGIYIASTLLIYCAPPLLELANYHVLGRILFYVPYFAPLHPGRTLTTFGALSAVVEVLNALGISNLSNPNLSQSRQDLGHILTKTALIAQIAVISVFIIIAGMFHHRCRRAGIKNRKVQGPLWTMYISTALILIRTIYRIVEHFGVSRIPANPSTGWDPMSLSPIVRYEWFFYVFEADIMFWNSILWNVRHPRRYLPEDYHVYLAQDGKTELLGPGWKDDQNWIMTFLDPCGLTVKLMGGGGRANKEKPFWESNGYENVPLAKRDEEEGL</sequence>
<evidence type="ECO:0000256" key="4">
    <source>
        <dbReference type="ARBA" id="ARBA00023136"/>
    </source>
</evidence>
<keyword evidence="3 5" id="KW-1133">Transmembrane helix</keyword>
<evidence type="ECO:0000256" key="1">
    <source>
        <dbReference type="ARBA" id="ARBA00004141"/>
    </source>
</evidence>
<evidence type="ECO:0000256" key="3">
    <source>
        <dbReference type="ARBA" id="ARBA00022989"/>
    </source>
</evidence>
<dbReference type="AlphaFoldDB" id="A0A6A6IPJ3"/>
<feature type="transmembrane region" description="Helical" evidence="5">
    <location>
        <begin position="20"/>
        <end position="37"/>
    </location>
</feature>
<dbReference type="OrthoDB" id="3358017at2759"/>
<dbReference type="InterPro" id="IPR007568">
    <property type="entry name" value="RTA1"/>
</dbReference>
<comment type="subcellular location">
    <subcellularLocation>
        <location evidence="1">Membrane</location>
        <topology evidence="1">Multi-pass membrane protein</topology>
    </subcellularLocation>
</comment>
<gene>
    <name evidence="6" type="ORF">BU26DRAFT_454674</name>
</gene>
<dbReference type="Pfam" id="PF04479">
    <property type="entry name" value="RTA1"/>
    <property type="match status" value="1"/>
</dbReference>
<dbReference type="RefSeq" id="XP_033686427.1">
    <property type="nucleotide sequence ID" value="XM_033824869.1"/>
</dbReference>
<feature type="transmembrane region" description="Helical" evidence="5">
    <location>
        <begin position="155"/>
        <end position="175"/>
    </location>
</feature>
<dbReference type="EMBL" id="ML987193">
    <property type="protein sequence ID" value="KAF2251423.1"/>
    <property type="molecule type" value="Genomic_DNA"/>
</dbReference>
<evidence type="ECO:0008006" key="8">
    <source>
        <dbReference type="Google" id="ProtNLM"/>
    </source>
</evidence>
<feature type="transmembrane region" description="Helical" evidence="5">
    <location>
        <begin position="116"/>
        <end position="135"/>
    </location>
</feature>
<dbReference type="GO" id="GO:0016020">
    <property type="term" value="C:membrane"/>
    <property type="evidence" value="ECO:0007669"/>
    <property type="project" value="UniProtKB-SubCell"/>
</dbReference>
<protein>
    <recommendedName>
        <fullName evidence="8">RTA1 domain protein</fullName>
    </recommendedName>
</protein>
<accession>A0A6A6IPJ3</accession>
<dbReference type="Proteomes" id="UP000800094">
    <property type="component" value="Unassembled WGS sequence"/>
</dbReference>
<organism evidence="6 7">
    <name type="scientific">Trematosphaeria pertusa</name>
    <dbReference type="NCBI Taxonomy" id="390896"/>
    <lineage>
        <taxon>Eukaryota</taxon>
        <taxon>Fungi</taxon>
        <taxon>Dikarya</taxon>
        <taxon>Ascomycota</taxon>
        <taxon>Pezizomycotina</taxon>
        <taxon>Dothideomycetes</taxon>
        <taxon>Pleosporomycetidae</taxon>
        <taxon>Pleosporales</taxon>
        <taxon>Massarineae</taxon>
        <taxon>Trematosphaeriaceae</taxon>
        <taxon>Trematosphaeria</taxon>
    </lineage>
</organism>
<feature type="transmembrane region" description="Helical" evidence="5">
    <location>
        <begin position="75"/>
        <end position="95"/>
    </location>
</feature>
<keyword evidence="2 5" id="KW-0812">Transmembrane</keyword>
<feature type="transmembrane region" description="Helical" evidence="5">
    <location>
        <begin position="196"/>
        <end position="215"/>
    </location>
</feature>
<dbReference type="PANTHER" id="PTHR31465">
    <property type="entry name" value="PROTEIN RTA1-RELATED"/>
    <property type="match status" value="1"/>
</dbReference>